<dbReference type="Gene3D" id="3.40.630.30">
    <property type="match status" value="1"/>
</dbReference>
<organism evidence="2 3">
    <name type="scientific">Solibacillus faecavium</name>
    <dbReference type="NCBI Taxonomy" id="2762221"/>
    <lineage>
        <taxon>Bacteria</taxon>
        <taxon>Bacillati</taxon>
        <taxon>Bacillota</taxon>
        <taxon>Bacilli</taxon>
        <taxon>Bacillales</taxon>
        <taxon>Caryophanaceae</taxon>
        <taxon>Solibacillus</taxon>
    </lineage>
</organism>
<feature type="domain" description="N-acetyltransferase" evidence="1">
    <location>
        <begin position="88"/>
        <end position="244"/>
    </location>
</feature>
<keyword evidence="3" id="KW-1185">Reference proteome</keyword>
<dbReference type="Pfam" id="PF00583">
    <property type="entry name" value="Acetyltransf_1"/>
    <property type="match status" value="1"/>
</dbReference>
<proteinExistence type="predicted"/>
<evidence type="ECO:0000313" key="3">
    <source>
        <dbReference type="Proteomes" id="UP000619101"/>
    </source>
</evidence>
<dbReference type="EMBL" id="JACSPZ010000004">
    <property type="protein sequence ID" value="MBD8036906.1"/>
    <property type="molecule type" value="Genomic_DNA"/>
</dbReference>
<reference evidence="2 3" key="1">
    <citation type="submission" date="2020-08" db="EMBL/GenBank/DDBJ databases">
        <title>A Genomic Blueprint of the Chicken Gut Microbiome.</title>
        <authorList>
            <person name="Gilroy R."/>
            <person name="Ravi A."/>
            <person name="Getino M."/>
            <person name="Pursley I."/>
            <person name="Horton D.L."/>
            <person name="Alikhan N.-F."/>
            <person name="Baker D."/>
            <person name="Gharbi K."/>
            <person name="Hall N."/>
            <person name="Watson M."/>
            <person name="Adriaenssens E.M."/>
            <person name="Foster-Nyarko E."/>
            <person name="Jarju S."/>
            <person name="Secka A."/>
            <person name="Antonio M."/>
            <person name="Oren A."/>
            <person name="Chaudhuri R."/>
            <person name="La Ragione R.M."/>
            <person name="Hildebrand F."/>
            <person name="Pallen M.J."/>
        </authorList>
    </citation>
    <scope>NUCLEOTIDE SEQUENCE [LARGE SCALE GENOMIC DNA]</scope>
    <source>
        <strain evidence="2 3">A46</strain>
    </source>
</reference>
<dbReference type="PROSITE" id="PS51186">
    <property type="entry name" value="GNAT"/>
    <property type="match status" value="1"/>
</dbReference>
<dbReference type="InterPro" id="IPR016181">
    <property type="entry name" value="Acyl_CoA_acyltransferase"/>
</dbReference>
<dbReference type="RefSeq" id="WP_191699901.1">
    <property type="nucleotide sequence ID" value="NZ_JACSPZ010000004.1"/>
</dbReference>
<dbReference type="InterPro" id="IPR000182">
    <property type="entry name" value="GNAT_dom"/>
</dbReference>
<dbReference type="Proteomes" id="UP000619101">
    <property type="component" value="Unassembled WGS sequence"/>
</dbReference>
<accession>A0ABR8XY72</accession>
<sequence>MNLFNIIKNNPEYWLVDQINKEDVSKEEYRLQFTKILEEWDHLGIGYLSLLMDEHFESWLLQKNFSKISSIVEYTRKLEDLPQIDDQIVWHSLSEGMLDEREFAELYDLCRMGSANKNIKQPIDQVMQSIKNELGSDWRKYCYYFTKNETLIGISIPHIEMGTDDEGRLFYFGVVPNFRGQGLGRTIHKITLALLKNFHASYYVGSTDVHNSNMIKIFEGNGCELRDRKGIYKIVKESIDYQPK</sequence>
<comment type="caution">
    <text evidence="2">The sequence shown here is derived from an EMBL/GenBank/DDBJ whole genome shotgun (WGS) entry which is preliminary data.</text>
</comment>
<dbReference type="SUPFAM" id="SSF55729">
    <property type="entry name" value="Acyl-CoA N-acyltransferases (Nat)"/>
    <property type="match status" value="1"/>
</dbReference>
<dbReference type="CDD" id="cd04301">
    <property type="entry name" value="NAT_SF"/>
    <property type="match status" value="1"/>
</dbReference>
<protein>
    <submittedName>
        <fullName evidence="2">GNAT family N-acetyltransferase</fullName>
    </submittedName>
</protein>
<name>A0ABR8XY72_9BACL</name>
<gene>
    <name evidence="2" type="ORF">H9635_09130</name>
</gene>
<evidence type="ECO:0000259" key="1">
    <source>
        <dbReference type="PROSITE" id="PS51186"/>
    </source>
</evidence>
<evidence type="ECO:0000313" key="2">
    <source>
        <dbReference type="EMBL" id="MBD8036906.1"/>
    </source>
</evidence>